<feature type="non-terminal residue" evidence="1">
    <location>
        <position position="30"/>
    </location>
</feature>
<reference evidence="1" key="1">
    <citation type="submission" date="2018-05" db="EMBL/GenBank/DDBJ databases">
        <authorList>
            <person name="Lanie J.A."/>
            <person name="Ng W.-L."/>
            <person name="Kazmierczak K.M."/>
            <person name="Andrzejewski T.M."/>
            <person name="Davidsen T.M."/>
            <person name="Wayne K.J."/>
            <person name="Tettelin H."/>
            <person name="Glass J.I."/>
            <person name="Rusch D."/>
            <person name="Podicherti R."/>
            <person name="Tsui H.-C.T."/>
            <person name="Winkler M.E."/>
        </authorList>
    </citation>
    <scope>NUCLEOTIDE SEQUENCE</scope>
</reference>
<sequence length="30" mass="3506">MPINYINGVRLHRSVIAGLHRVVSRQEYLN</sequence>
<proteinExistence type="predicted"/>
<dbReference type="AlphaFoldDB" id="A0A382HKH3"/>
<dbReference type="EMBL" id="UINC01061824">
    <property type="protein sequence ID" value="SVB87806.1"/>
    <property type="molecule type" value="Genomic_DNA"/>
</dbReference>
<evidence type="ECO:0000313" key="1">
    <source>
        <dbReference type="EMBL" id="SVB87806.1"/>
    </source>
</evidence>
<name>A0A382HKH3_9ZZZZ</name>
<protein>
    <submittedName>
        <fullName evidence="1">Uncharacterized protein</fullName>
    </submittedName>
</protein>
<organism evidence="1">
    <name type="scientific">marine metagenome</name>
    <dbReference type="NCBI Taxonomy" id="408172"/>
    <lineage>
        <taxon>unclassified sequences</taxon>
        <taxon>metagenomes</taxon>
        <taxon>ecological metagenomes</taxon>
    </lineage>
</organism>
<gene>
    <name evidence="1" type="ORF">METZ01_LOCUS240660</name>
</gene>
<accession>A0A382HKH3</accession>